<evidence type="ECO:0000256" key="1">
    <source>
        <dbReference type="SAM" id="MobiDB-lite"/>
    </source>
</evidence>
<gene>
    <name evidence="2" type="ORF">Ciccas_011115</name>
</gene>
<dbReference type="Proteomes" id="UP001626550">
    <property type="component" value="Unassembled WGS sequence"/>
</dbReference>
<dbReference type="AlphaFoldDB" id="A0ABD2PS65"/>
<feature type="region of interest" description="Disordered" evidence="1">
    <location>
        <begin position="127"/>
        <end position="157"/>
    </location>
</feature>
<comment type="caution">
    <text evidence="2">The sequence shown here is derived from an EMBL/GenBank/DDBJ whole genome shotgun (WGS) entry which is preliminary data.</text>
</comment>
<name>A0ABD2PS65_9PLAT</name>
<keyword evidence="3" id="KW-1185">Reference proteome</keyword>
<proteinExistence type="predicted"/>
<reference evidence="2 3" key="1">
    <citation type="submission" date="2024-11" db="EMBL/GenBank/DDBJ databases">
        <title>Adaptive evolution of stress response genes in parasites aligns with host niche diversity.</title>
        <authorList>
            <person name="Hahn C."/>
            <person name="Resl P."/>
        </authorList>
    </citation>
    <scope>NUCLEOTIDE SEQUENCE [LARGE SCALE GENOMIC DNA]</scope>
    <source>
        <strain evidence="2">EGGRZ-B1_66</strain>
        <tissue evidence="2">Body</tissue>
    </source>
</reference>
<protein>
    <submittedName>
        <fullName evidence="2">Uncharacterized protein</fullName>
    </submittedName>
</protein>
<sequence>MLRFNWPGSLVDLHAPSNRKNSLFDIINWKPKMFNTFSHDEDIFQCDSDEGMISDLSPPSEEFSPPVPTEKMPVRLLVRKRRLSGGQDLNEDESDHLPNSLPTSLEIHTFNKPSLLNEFLQLLSRDKTKCDPPTSTDIEQEDEGFPPSPKNQEIDSEDSQICSFLDTQADPDRVTIKKSVRFADE</sequence>
<accession>A0ABD2PS65</accession>
<evidence type="ECO:0000313" key="3">
    <source>
        <dbReference type="Proteomes" id="UP001626550"/>
    </source>
</evidence>
<dbReference type="EMBL" id="JBJKFK010003051">
    <property type="protein sequence ID" value="KAL3310322.1"/>
    <property type="molecule type" value="Genomic_DNA"/>
</dbReference>
<feature type="non-terminal residue" evidence="2">
    <location>
        <position position="185"/>
    </location>
</feature>
<organism evidence="2 3">
    <name type="scientific">Cichlidogyrus casuarinus</name>
    <dbReference type="NCBI Taxonomy" id="1844966"/>
    <lineage>
        <taxon>Eukaryota</taxon>
        <taxon>Metazoa</taxon>
        <taxon>Spiralia</taxon>
        <taxon>Lophotrochozoa</taxon>
        <taxon>Platyhelminthes</taxon>
        <taxon>Monogenea</taxon>
        <taxon>Monopisthocotylea</taxon>
        <taxon>Dactylogyridea</taxon>
        <taxon>Ancyrocephalidae</taxon>
        <taxon>Cichlidogyrus</taxon>
    </lineage>
</organism>
<evidence type="ECO:0000313" key="2">
    <source>
        <dbReference type="EMBL" id="KAL3310322.1"/>
    </source>
</evidence>